<dbReference type="EMBL" id="CP060716">
    <property type="protein sequence ID" value="QNN63146.1"/>
    <property type="molecule type" value="Genomic_DNA"/>
</dbReference>
<feature type="coiled-coil region" evidence="1">
    <location>
        <begin position="144"/>
        <end position="171"/>
    </location>
</feature>
<evidence type="ECO:0000313" key="3">
    <source>
        <dbReference type="EMBL" id="QNN63146.1"/>
    </source>
</evidence>
<feature type="domain" description="CT398-like coiled coil hairpin" evidence="2">
    <location>
        <begin position="14"/>
        <end position="192"/>
    </location>
</feature>
<dbReference type="AlphaFoldDB" id="A0A7G9S5M1"/>
<gene>
    <name evidence="3" type="ORF">H9L06_01905</name>
</gene>
<evidence type="ECO:0000313" key="4">
    <source>
        <dbReference type="Proteomes" id="UP000515934"/>
    </source>
</evidence>
<evidence type="ECO:0000256" key="1">
    <source>
        <dbReference type="SAM" id="Coils"/>
    </source>
</evidence>
<dbReference type="Pfam" id="PF24481">
    <property type="entry name" value="CT398_CC"/>
    <property type="match status" value="1"/>
</dbReference>
<feature type="coiled-coil region" evidence="1">
    <location>
        <begin position="7"/>
        <end position="57"/>
    </location>
</feature>
<organism evidence="3 4">
    <name type="scientific">Leucobacter denitrificans</name>
    <dbReference type="NCBI Taxonomy" id="683042"/>
    <lineage>
        <taxon>Bacteria</taxon>
        <taxon>Bacillati</taxon>
        <taxon>Actinomycetota</taxon>
        <taxon>Actinomycetes</taxon>
        <taxon>Micrococcales</taxon>
        <taxon>Microbacteriaceae</taxon>
        <taxon>Leucobacter</taxon>
    </lineage>
</organism>
<name>A0A7G9S5M1_9MICO</name>
<sequence>MKATQRQQQLLLDLQQLDHQMARFRKQLDQLPERAELAALENEREAARNTFMDAQRELDTRRLELSRIESDVQVVEQRLERDNALIAASTSSKEAVSIQSEIDTLMRRKSELEDRELESMEVVESAEAVFTEAEALLAGVNARRDAIQDRIQGAELAIETQRKEAQEQRANISAEVQGDLLALYEKIRAQVGIGAARLQGNVSEASGMSLTPAELSDIRSTSPDEIVLCPTTGAILVRDSESTETQVH</sequence>
<dbReference type="Proteomes" id="UP000515934">
    <property type="component" value="Chromosome"/>
</dbReference>
<reference evidence="3 4" key="1">
    <citation type="submission" date="2020-08" db="EMBL/GenBank/DDBJ databases">
        <title>Genome sequence of Leucobacter denitrificans KACC 14055T.</title>
        <authorList>
            <person name="Hyun D.-W."/>
            <person name="Bae J.-W."/>
        </authorList>
    </citation>
    <scope>NUCLEOTIDE SEQUENCE [LARGE SCALE GENOMIC DNA]</scope>
    <source>
        <strain evidence="3 4">KACC 14055</strain>
    </source>
</reference>
<accession>A0A7G9S5M1</accession>
<proteinExistence type="predicted"/>
<dbReference type="RefSeq" id="WP_187555613.1">
    <property type="nucleotide sequence ID" value="NZ_CP060716.1"/>
</dbReference>
<protein>
    <recommendedName>
        <fullName evidence="2">CT398-like coiled coil hairpin domain-containing protein</fullName>
    </recommendedName>
</protein>
<keyword evidence="1" id="KW-0175">Coiled coil</keyword>
<evidence type="ECO:0000259" key="2">
    <source>
        <dbReference type="Pfam" id="PF24481"/>
    </source>
</evidence>
<dbReference type="Gene3D" id="1.10.287.1490">
    <property type="match status" value="1"/>
</dbReference>
<dbReference type="KEGG" id="ldn:H9L06_01905"/>
<keyword evidence="4" id="KW-1185">Reference proteome</keyword>
<dbReference type="InterPro" id="IPR056003">
    <property type="entry name" value="CT398_CC_hairpin"/>
</dbReference>